<dbReference type="OrthoDB" id="21072at2759"/>
<dbReference type="EMBL" id="KB908866">
    <property type="protein sequence ID" value="EOA81453.1"/>
    <property type="molecule type" value="Genomic_DNA"/>
</dbReference>
<organism evidence="1 2">
    <name type="scientific">Exserohilum turcicum (strain 28A)</name>
    <name type="common">Northern leaf blight fungus</name>
    <name type="synonym">Setosphaeria turcica</name>
    <dbReference type="NCBI Taxonomy" id="671987"/>
    <lineage>
        <taxon>Eukaryota</taxon>
        <taxon>Fungi</taxon>
        <taxon>Dikarya</taxon>
        <taxon>Ascomycota</taxon>
        <taxon>Pezizomycotina</taxon>
        <taxon>Dothideomycetes</taxon>
        <taxon>Pleosporomycetidae</taxon>
        <taxon>Pleosporales</taxon>
        <taxon>Pleosporineae</taxon>
        <taxon>Pleosporaceae</taxon>
        <taxon>Exserohilum</taxon>
    </lineage>
</organism>
<dbReference type="RefSeq" id="XP_008030914.1">
    <property type="nucleotide sequence ID" value="XM_008032723.1"/>
</dbReference>
<name>R0JJE0_EXST2</name>
<reference evidence="1 2" key="2">
    <citation type="journal article" date="2013" name="PLoS Genet.">
        <title>Comparative genome structure, secondary metabolite, and effector coding capacity across Cochliobolus pathogens.</title>
        <authorList>
            <person name="Condon B.J."/>
            <person name="Leng Y."/>
            <person name="Wu D."/>
            <person name="Bushley K.E."/>
            <person name="Ohm R.A."/>
            <person name="Otillar R."/>
            <person name="Martin J."/>
            <person name="Schackwitz W."/>
            <person name="Grimwood J."/>
            <person name="MohdZainudin N."/>
            <person name="Xue C."/>
            <person name="Wang R."/>
            <person name="Manning V.A."/>
            <person name="Dhillon B."/>
            <person name="Tu Z.J."/>
            <person name="Steffenson B.J."/>
            <person name="Salamov A."/>
            <person name="Sun H."/>
            <person name="Lowry S."/>
            <person name="LaButti K."/>
            <person name="Han J."/>
            <person name="Copeland A."/>
            <person name="Lindquist E."/>
            <person name="Barry K."/>
            <person name="Schmutz J."/>
            <person name="Baker S.E."/>
            <person name="Ciuffetti L.M."/>
            <person name="Grigoriev I.V."/>
            <person name="Zhong S."/>
            <person name="Turgeon B.G."/>
        </authorList>
    </citation>
    <scope>NUCLEOTIDE SEQUENCE [LARGE SCALE GENOMIC DNA]</scope>
    <source>
        <strain evidence="2">28A</strain>
    </source>
</reference>
<evidence type="ECO:0000313" key="2">
    <source>
        <dbReference type="Proteomes" id="UP000016935"/>
    </source>
</evidence>
<dbReference type="Proteomes" id="UP000016935">
    <property type="component" value="Unassembled WGS sequence"/>
</dbReference>
<dbReference type="HOGENOM" id="CLU_050271_0_0_1"/>
<accession>R0JJE0</accession>
<dbReference type="AlphaFoldDB" id="R0JJE0"/>
<gene>
    <name evidence="1" type="ORF">SETTUDRAFT_99397</name>
</gene>
<dbReference type="GeneID" id="19406433"/>
<dbReference type="eggNOG" id="ENOG502S3V4">
    <property type="taxonomic scope" value="Eukaryota"/>
</dbReference>
<keyword evidence="2" id="KW-1185">Reference proteome</keyword>
<reference evidence="1 2" key="1">
    <citation type="journal article" date="2012" name="PLoS Pathog.">
        <title>Diverse lifestyles and strategies of plant pathogenesis encoded in the genomes of eighteen Dothideomycetes fungi.</title>
        <authorList>
            <person name="Ohm R.A."/>
            <person name="Feau N."/>
            <person name="Henrissat B."/>
            <person name="Schoch C.L."/>
            <person name="Horwitz B.A."/>
            <person name="Barry K.W."/>
            <person name="Condon B.J."/>
            <person name="Copeland A.C."/>
            <person name="Dhillon B."/>
            <person name="Glaser F."/>
            <person name="Hesse C.N."/>
            <person name="Kosti I."/>
            <person name="LaButti K."/>
            <person name="Lindquist E.A."/>
            <person name="Lucas S."/>
            <person name="Salamov A.A."/>
            <person name="Bradshaw R.E."/>
            <person name="Ciuffetti L."/>
            <person name="Hamelin R.C."/>
            <person name="Kema G.H.J."/>
            <person name="Lawrence C."/>
            <person name="Scott J.A."/>
            <person name="Spatafora J.W."/>
            <person name="Turgeon B.G."/>
            <person name="de Wit P.J.G.M."/>
            <person name="Zhong S."/>
            <person name="Goodwin S.B."/>
            <person name="Grigoriev I.V."/>
        </authorList>
    </citation>
    <scope>NUCLEOTIDE SEQUENCE [LARGE SCALE GENOMIC DNA]</scope>
    <source>
        <strain evidence="2">28A</strain>
    </source>
</reference>
<proteinExistence type="predicted"/>
<sequence>MAPQAPLPAILISDYTLTPPITTSYHLHSASDTSDKDNTIDFGATYKLIKSLLTHPPCVHRHDPTTWPCLSCETSFTHKYWDCAARLLDYFSDFFAADTALMQSLWFYLFDIWQESAQWLPFSAVLDDVDERVNNMTDAVNVVDIATLVWGAEKARAFEKHVRDTLHLIDIAVWGRAPSASQQRDTREHVLVDPSGEAWCPVGDYETGPWISGVKPWSQFLGVGGPGVVEPVFAEKAVVVVVVKDTGIGTAPPIKRYIPHAGIALLQTHTQRTRALASTLYSSLDAALAPSLLQAFDTHSIAFPDRSAPKRTTTSSMAPLRTLSYALSNGAPPVLRHAGYADVDMVTAEPDWNMLDESVAMCRGWAAYEGVSGSDDGADDDDDGEGEREVVFDLWTVLETKREAGEREKQQQEDEGRGTSETKYKAKLHLGHLFSAWCGIEEC</sequence>
<protein>
    <submittedName>
        <fullName evidence="1">Uncharacterized protein</fullName>
    </submittedName>
</protein>
<evidence type="ECO:0000313" key="1">
    <source>
        <dbReference type="EMBL" id="EOA81453.1"/>
    </source>
</evidence>